<organism evidence="2 3">
    <name type="scientific">endosymbiont of Riftia pachyptila</name>
    <name type="common">vent Ph05</name>
    <dbReference type="NCBI Taxonomy" id="1048808"/>
    <lineage>
        <taxon>Bacteria</taxon>
        <taxon>Pseudomonadati</taxon>
        <taxon>Pseudomonadota</taxon>
        <taxon>Gammaproteobacteria</taxon>
        <taxon>sulfur-oxidizing symbionts</taxon>
    </lineage>
</organism>
<reference evidence="2" key="1">
    <citation type="journal article" date="2011" name="ISME J.">
        <title>The endosymbionts of the deep-sea tubeworms Riftia pachyptila and Tevnia jerichonana share an identical physiology as revealed by proteogenomic analyses.</title>
        <authorList>
            <person name="Gardebrecht A."/>
            <person name="Markert S."/>
            <person name="Felbeck H."/>
            <person name="Thuermer A."/>
            <person name="Albrecht D."/>
            <person name="Wollherr A."/>
            <person name="Kabisch J."/>
            <person name="Lehmann R."/>
            <person name="Daniel R."/>
            <person name="Liesegang H."/>
            <person name="Hecker M."/>
            <person name="Sievert S.M."/>
            <person name="Schweder T."/>
        </authorList>
    </citation>
    <scope>NUCLEOTIDE SEQUENCE [LARGE SCALE GENOMIC DNA]</scope>
</reference>
<proteinExistence type="predicted"/>
<evidence type="ECO:0000313" key="2">
    <source>
        <dbReference type="EMBL" id="EGV52437.1"/>
    </source>
</evidence>
<name>G2DAC7_9GAMM</name>
<evidence type="ECO:0000256" key="1">
    <source>
        <dbReference type="SAM" id="Phobius"/>
    </source>
</evidence>
<comment type="caution">
    <text evidence="2">The sequence shown here is derived from an EMBL/GenBank/DDBJ whole genome shotgun (WGS) entry which is preliminary data.</text>
</comment>
<sequence length="126" mass="14150">MIMYSTHRESGMTAISMLLVFVMVGAVALMAIKIIPVYTEHFTVRSALESLQAESLIGRKSLSEIRKAFLRRMEVNYISTVKKEHVKVERQGSTTIVRVSYEVRIPLMGNLDAIVSFNDTVELAAN</sequence>
<dbReference type="InterPro" id="IPR032314">
    <property type="entry name" value="DUF4845"/>
</dbReference>
<dbReference type="EMBL" id="AFOC01000009">
    <property type="protein sequence ID" value="EGV52437.1"/>
    <property type="molecule type" value="Genomic_DNA"/>
</dbReference>
<feature type="transmembrane region" description="Helical" evidence="1">
    <location>
        <begin position="12"/>
        <end position="32"/>
    </location>
</feature>
<dbReference type="Proteomes" id="UP000004491">
    <property type="component" value="Unassembled WGS sequence"/>
</dbReference>
<protein>
    <recommendedName>
        <fullName evidence="4">Transmembrane protein</fullName>
    </recommendedName>
</protein>
<keyword evidence="3" id="KW-1185">Reference proteome</keyword>
<dbReference type="AlphaFoldDB" id="G2DAC7"/>
<keyword evidence="1" id="KW-0812">Transmembrane</keyword>
<gene>
    <name evidence="2" type="ORF">Rifp1Sym_ai00340</name>
</gene>
<keyword evidence="1" id="KW-1133">Transmembrane helix</keyword>
<evidence type="ECO:0008006" key="4">
    <source>
        <dbReference type="Google" id="ProtNLM"/>
    </source>
</evidence>
<evidence type="ECO:0000313" key="3">
    <source>
        <dbReference type="Proteomes" id="UP000004491"/>
    </source>
</evidence>
<dbReference type="Pfam" id="PF16137">
    <property type="entry name" value="DUF4845"/>
    <property type="match status" value="1"/>
</dbReference>
<accession>G2DAC7</accession>
<keyword evidence="1" id="KW-0472">Membrane</keyword>